<dbReference type="AlphaFoldDB" id="A0A0E9RWK3"/>
<accession>A0A0E9RWK3</accession>
<evidence type="ECO:0000313" key="1">
    <source>
        <dbReference type="EMBL" id="JAH33516.1"/>
    </source>
</evidence>
<proteinExistence type="predicted"/>
<name>A0A0E9RWK3_ANGAN</name>
<dbReference type="EMBL" id="GBXM01075061">
    <property type="protein sequence ID" value="JAH33516.1"/>
    <property type="molecule type" value="Transcribed_RNA"/>
</dbReference>
<organism evidence="1">
    <name type="scientific">Anguilla anguilla</name>
    <name type="common">European freshwater eel</name>
    <name type="synonym">Muraena anguilla</name>
    <dbReference type="NCBI Taxonomy" id="7936"/>
    <lineage>
        <taxon>Eukaryota</taxon>
        <taxon>Metazoa</taxon>
        <taxon>Chordata</taxon>
        <taxon>Craniata</taxon>
        <taxon>Vertebrata</taxon>
        <taxon>Euteleostomi</taxon>
        <taxon>Actinopterygii</taxon>
        <taxon>Neopterygii</taxon>
        <taxon>Teleostei</taxon>
        <taxon>Anguilliformes</taxon>
        <taxon>Anguillidae</taxon>
        <taxon>Anguilla</taxon>
    </lineage>
</organism>
<sequence length="31" mass="3682">MLKLSFYLCLRLKMNCRLFWDSSEKSSAPLT</sequence>
<reference evidence="1" key="2">
    <citation type="journal article" date="2015" name="Fish Shellfish Immunol.">
        <title>Early steps in the European eel (Anguilla anguilla)-Vibrio vulnificus interaction in the gills: Role of the RtxA13 toxin.</title>
        <authorList>
            <person name="Callol A."/>
            <person name="Pajuelo D."/>
            <person name="Ebbesson L."/>
            <person name="Teles M."/>
            <person name="MacKenzie S."/>
            <person name="Amaro C."/>
        </authorList>
    </citation>
    <scope>NUCLEOTIDE SEQUENCE</scope>
</reference>
<protein>
    <submittedName>
        <fullName evidence="1">Uncharacterized protein</fullName>
    </submittedName>
</protein>
<reference evidence="1" key="1">
    <citation type="submission" date="2014-11" db="EMBL/GenBank/DDBJ databases">
        <authorList>
            <person name="Amaro Gonzalez C."/>
        </authorList>
    </citation>
    <scope>NUCLEOTIDE SEQUENCE</scope>
</reference>